<feature type="transmembrane region" description="Helical" evidence="1">
    <location>
        <begin position="6"/>
        <end position="27"/>
    </location>
</feature>
<evidence type="ECO:0000313" key="2">
    <source>
        <dbReference type="EMBL" id="AAC97619.1"/>
    </source>
</evidence>
<dbReference type="EMBL" id="AF063866">
    <property type="protein sequence ID" value="AAC97619.1"/>
    <property type="molecule type" value="Genomic_DNA"/>
</dbReference>
<dbReference type="RefSeq" id="NP_048121.1">
    <property type="nucleotide sequence ID" value="NC_001993.1"/>
</dbReference>
<dbReference type="OrthoDB" id="7024at10239"/>
<accession>Q9YW42</accession>
<keyword evidence="3" id="KW-1185">Reference proteome</keyword>
<dbReference type="GeneID" id="1449882"/>
<keyword evidence="1" id="KW-1133">Transmembrane helix</keyword>
<reference evidence="2 3" key="1">
    <citation type="journal article" date="1999" name="J. Virol.">
        <title>The genome of Melanoplus sanguinipes entomopoxvirus.</title>
        <authorList>
            <person name="Afonso C.L."/>
            <person name="Tulman E.R."/>
            <person name="Lu Z."/>
            <person name="Oma E."/>
            <person name="Kutish G.F."/>
            <person name="Rock D.L."/>
        </authorList>
    </citation>
    <scope>NUCLEOTIDE SEQUENCE [LARGE SCALE GENOMIC DNA]</scope>
    <source>
        <strain evidence="2">Tucson</strain>
    </source>
</reference>
<dbReference type="KEGG" id="vg:1449882"/>
<organism evidence="2 3">
    <name type="scientific">Melanoplus sanguinipes entomopoxvirus</name>
    <name type="common">MsEPV</name>
    <dbReference type="NCBI Taxonomy" id="83191"/>
    <lineage>
        <taxon>Viruses</taxon>
        <taxon>Varidnaviria</taxon>
        <taxon>Bamfordvirae</taxon>
        <taxon>Nucleocytoviricota</taxon>
        <taxon>Pokkesviricetes</taxon>
        <taxon>Chitovirales</taxon>
        <taxon>Poxviridae</taxon>
        <taxon>Entomopoxvirinae</taxon>
        <taxon>Deltaentomopoxvirus</taxon>
        <taxon>Deltaentomopoxvirus msanguinipes</taxon>
    </lineage>
</organism>
<sequence length="379" mass="43957">MKPSLSLIIITIIYIITVIIFCIIAFYKKKEPPISPINENVKYIMNDNDNDISIMSSNNLSIALYVATNTTVYTSMQNINTAITPRPDIVFISEANYNNEAAELKFNSVRIDVPRSNIDNHNLYAQTEIPGYISYSNLNNNHSYIGVNSDSIFSYHDKAKSELYDKICDNNGALLSFPVKIISGTFKDKLLRLIHISQPKGTNGYENMESFKIIYYLFNYIMEKFKDDLVIIAGNCNIRNELIDLAMKKTGLNKKCKLYPPNNYITTNYVNNVVNINAIIVDYKLILDKHVTISTHSPWLYENRYHYILLLTIHNFKDKNYLRNKEYYRTKWAITKNGLKANNWSIPKKFIDLEKPDEKHIRDNVKLTDIVDNTKLLQR</sequence>
<proteinExistence type="predicted"/>
<keyword evidence="1" id="KW-0812">Transmembrane</keyword>
<evidence type="ECO:0000256" key="1">
    <source>
        <dbReference type="SAM" id="Phobius"/>
    </source>
</evidence>
<protein>
    <submittedName>
        <fullName evidence="2">Uncharacterized protein</fullName>
    </submittedName>
</protein>
<keyword evidence="1" id="KW-0472">Membrane</keyword>
<dbReference type="Proteomes" id="UP000172353">
    <property type="component" value="Segment"/>
</dbReference>
<gene>
    <name evidence="2" type="primary">MSV050</name>
</gene>
<organismHost>
    <name type="scientific">Melanoplus sanguinipes</name>
    <name type="common">Migratory grasshopper</name>
    <dbReference type="NCBI Taxonomy" id="65742"/>
</organismHost>
<dbReference type="PIR" id="T28211">
    <property type="entry name" value="T28211"/>
</dbReference>
<name>Q9YW42_MSEPV</name>
<evidence type="ECO:0000313" key="3">
    <source>
        <dbReference type="Proteomes" id="UP000172353"/>
    </source>
</evidence>